<dbReference type="Proteomes" id="UP000240739">
    <property type="component" value="Unassembled WGS sequence"/>
</dbReference>
<dbReference type="EMBL" id="PYYB01000001">
    <property type="protein sequence ID" value="PTL59561.1"/>
    <property type="molecule type" value="Genomic_DNA"/>
</dbReference>
<organism evidence="1 2">
    <name type="scientific">Paraconexibacter algicola</name>
    <dbReference type="NCBI Taxonomy" id="2133960"/>
    <lineage>
        <taxon>Bacteria</taxon>
        <taxon>Bacillati</taxon>
        <taxon>Actinomycetota</taxon>
        <taxon>Thermoleophilia</taxon>
        <taxon>Solirubrobacterales</taxon>
        <taxon>Paraconexibacteraceae</taxon>
        <taxon>Paraconexibacter</taxon>
    </lineage>
</organism>
<reference evidence="1 2" key="1">
    <citation type="submission" date="2018-03" db="EMBL/GenBank/DDBJ databases">
        <title>Aquarubrobacter algicola gen. nov., sp. nov., a novel actinobacterium isolated from shallow eutrophic lake during the end of cyanobacterial harmful algal blooms.</title>
        <authorList>
            <person name="Chun S.J."/>
        </authorList>
    </citation>
    <scope>NUCLEOTIDE SEQUENCE [LARGE SCALE GENOMIC DNA]</scope>
    <source>
        <strain evidence="1 2">Seoho-28</strain>
    </source>
</reference>
<evidence type="ECO:0000313" key="1">
    <source>
        <dbReference type="EMBL" id="PTL59561.1"/>
    </source>
</evidence>
<accession>A0A2T4UK04</accession>
<protein>
    <submittedName>
        <fullName evidence="1">Uncharacterized protein</fullName>
    </submittedName>
</protein>
<evidence type="ECO:0000313" key="2">
    <source>
        <dbReference type="Proteomes" id="UP000240739"/>
    </source>
</evidence>
<gene>
    <name evidence="1" type="ORF">C7Y72_07820</name>
</gene>
<name>A0A2T4UK04_9ACTN</name>
<sequence length="77" mass="8405">MILAQQPVALLLKGSASTPSPPSHRTYATRLGITWTTPPTAPRRVSFHTAALREGRRQPAETAVEVRPLSRYDALIA</sequence>
<keyword evidence="2" id="KW-1185">Reference proteome</keyword>
<dbReference type="AlphaFoldDB" id="A0A2T4UK04"/>
<proteinExistence type="predicted"/>
<comment type="caution">
    <text evidence="1">The sequence shown here is derived from an EMBL/GenBank/DDBJ whole genome shotgun (WGS) entry which is preliminary data.</text>
</comment>